<evidence type="ECO:0000313" key="2">
    <source>
        <dbReference type="EMBL" id="CAH2258437.1"/>
    </source>
</evidence>
<accession>A0A8S4SDS6</accession>
<protein>
    <submittedName>
        <fullName evidence="2">Jg4180 protein</fullName>
    </submittedName>
</protein>
<reference evidence="2" key="1">
    <citation type="submission" date="2022-03" db="EMBL/GenBank/DDBJ databases">
        <authorList>
            <person name="Lindestad O."/>
        </authorList>
    </citation>
    <scope>NUCLEOTIDE SEQUENCE</scope>
</reference>
<gene>
    <name evidence="2" type="primary">jg4180</name>
    <name evidence="2" type="ORF">PAEG_LOCUS23341</name>
</gene>
<dbReference type="AlphaFoldDB" id="A0A8S4SDS6"/>
<dbReference type="EMBL" id="CAKXAJ010026146">
    <property type="protein sequence ID" value="CAH2258437.1"/>
    <property type="molecule type" value="Genomic_DNA"/>
</dbReference>
<name>A0A8S4SDS6_9NEOP</name>
<dbReference type="Proteomes" id="UP000838756">
    <property type="component" value="Unassembled WGS sequence"/>
</dbReference>
<sequence>MLSLMSLRLRRQARPSDRNTVLLLGGRNKQGGSTSPDEHCHKKRFTVATCNVRVGCDSRVAPVCGDSLGGAARPAPLPCDVFTSLPSLSSF</sequence>
<feature type="region of interest" description="Disordered" evidence="1">
    <location>
        <begin position="17"/>
        <end position="38"/>
    </location>
</feature>
<proteinExistence type="predicted"/>
<organism evidence="2 3">
    <name type="scientific">Pararge aegeria aegeria</name>
    <dbReference type="NCBI Taxonomy" id="348720"/>
    <lineage>
        <taxon>Eukaryota</taxon>
        <taxon>Metazoa</taxon>
        <taxon>Ecdysozoa</taxon>
        <taxon>Arthropoda</taxon>
        <taxon>Hexapoda</taxon>
        <taxon>Insecta</taxon>
        <taxon>Pterygota</taxon>
        <taxon>Neoptera</taxon>
        <taxon>Endopterygota</taxon>
        <taxon>Lepidoptera</taxon>
        <taxon>Glossata</taxon>
        <taxon>Ditrysia</taxon>
        <taxon>Papilionoidea</taxon>
        <taxon>Nymphalidae</taxon>
        <taxon>Satyrinae</taxon>
        <taxon>Satyrini</taxon>
        <taxon>Parargina</taxon>
        <taxon>Pararge</taxon>
    </lineage>
</organism>
<keyword evidence="3" id="KW-1185">Reference proteome</keyword>
<evidence type="ECO:0000313" key="3">
    <source>
        <dbReference type="Proteomes" id="UP000838756"/>
    </source>
</evidence>
<comment type="caution">
    <text evidence="2">The sequence shown here is derived from an EMBL/GenBank/DDBJ whole genome shotgun (WGS) entry which is preliminary data.</text>
</comment>
<evidence type="ECO:0000256" key="1">
    <source>
        <dbReference type="SAM" id="MobiDB-lite"/>
    </source>
</evidence>